<comment type="cofactor">
    <cofactor evidence="1">
        <name>Zn(2+)</name>
        <dbReference type="ChEBI" id="CHEBI:29105"/>
    </cofactor>
</comment>
<gene>
    <name evidence="6" type="ORF">DR864_06780</name>
</gene>
<dbReference type="AlphaFoldDB" id="A0A344TFN3"/>
<dbReference type="InterPro" id="IPR036866">
    <property type="entry name" value="RibonucZ/Hydroxyglut_hydro"/>
</dbReference>
<keyword evidence="4" id="KW-0862">Zinc</keyword>
<sequence length="212" mass="24055">MIQIQSFVFSPFAENTYVLYDETNEAVIIDPGCLMQSEKETLARFIEQKGLKVTMLLQTHAHLDHVFGSAYVKRKYGVKMYMHKNELPILASVESRCNLWGIRGYEPVEADVFLDEGDVVKFGHSILEILFVPGHAPGHLAFVNHDQRFIIGGDVLFKGSVGRTDFPLCDPAALQRSIKTKFMTLEDDYQVFAGHMDPTTIGRERRTNPFLN</sequence>
<accession>A0A344TFN3</accession>
<reference evidence="6 7" key="1">
    <citation type="submission" date="2018-07" db="EMBL/GenBank/DDBJ databases">
        <title>Genome sequencing of Runella.</title>
        <authorList>
            <person name="Baek M.-G."/>
            <person name="Yi H."/>
        </authorList>
    </citation>
    <scope>NUCLEOTIDE SEQUENCE [LARGE SCALE GENOMIC DNA]</scope>
    <source>
        <strain evidence="6 7">HYN0085</strain>
    </source>
</reference>
<proteinExistence type="predicted"/>
<dbReference type="OrthoDB" id="9802248at2"/>
<evidence type="ECO:0000313" key="6">
    <source>
        <dbReference type="EMBL" id="AXE17454.1"/>
    </source>
</evidence>
<dbReference type="Gene3D" id="3.60.15.10">
    <property type="entry name" value="Ribonuclease Z/Hydroxyacylglutathione hydrolase-like"/>
    <property type="match status" value="1"/>
</dbReference>
<evidence type="ECO:0000256" key="3">
    <source>
        <dbReference type="ARBA" id="ARBA00022801"/>
    </source>
</evidence>
<keyword evidence="7" id="KW-1185">Reference proteome</keyword>
<feature type="domain" description="Metallo-beta-lactamase" evidence="5">
    <location>
        <begin position="13"/>
        <end position="195"/>
    </location>
</feature>
<dbReference type="PANTHER" id="PTHR46233:SF3">
    <property type="entry name" value="HYDROXYACYLGLUTATHIONE HYDROLASE GLOC"/>
    <property type="match status" value="1"/>
</dbReference>
<evidence type="ECO:0000256" key="1">
    <source>
        <dbReference type="ARBA" id="ARBA00001947"/>
    </source>
</evidence>
<dbReference type="SUPFAM" id="SSF56281">
    <property type="entry name" value="Metallo-hydrolase/oxidoreductase"/>
    <property type="match status" value="1"/>
</dbReference>
<dbReference type="GO" id="GO:0046872">
    <property type="term" value="F:metal ion binding"/>
    <property type="evidence" value="ECO:0007669"/>
    <property type="project" value="UniProtKB-KW"/>
</dbReference>
<dbReference type="InterPro" id="IPR051453">
    <property type="entry name" value="MBL_Glyoxalase_II"/>
</dbReference>
<dbReference type="Proteomes" id="UP000251993">
    <property type="component" value="Chromosome"/>
</dbReference>
<dbReference type="SMART" id="SM00849">
    <property type="entry name" value="Lactamase_B"/>
    <property type="match status" value="1"/>
</dbReference>
<dbReference type="InterPro" id="IPR001279">
    <property type="entry name" value="Metallo-B-lactamas"/>
</dbReference>
<protein>
    <submittedName>
        <fullName evidence="6">MBL fold metallo-hydrolase</fullName>
    </submittedName>
</protein>
<organism evidence="6 7">
    <name type="scientific">Runella rosea</name>
    <dbReference type="NCBI Taxonomy" id="2259595"/>
    <lineage>
        <taxon>Bacteria</taxon>
        <taxon>Pseudomonadati</taxon>
        <taxon>Bacteroidota</taxon>
        <taxon>Cytophagia</taxon>
        <taxon>Cytophagales</taxon>
        <taxon>Spirosomataceae</taxon>
        <taxon>Runella</taxon>
    </lineage>
</organism>
<dbReference type="EMBL" id="CP030850">
    <property type="protein sequence ID" value="AXE17454.1"/>
    <property type="molecule type" value="Genomic_DNA"/>
</dbReference>
<evidence type="ECO:0000256" key="2">
    <source>
        <dbReference type="ARBA" id="ARBA00022723"/>
    </source>
</evidence>
<evidence type="ECO:0000256" key="4">
    <source>
        <dbReference type="ARBA" id="ARBA00022833"/>
    </source>
</evidence>
<dbReference type="KEGG" id="run:DR864_06780"/>
<keyword evidence="3 6" id="KW-0378">Hydrolase</keyword>
<dbReference type="PANTHER" id="PTHR46233">
    <property type="entry name" value="HYDROXYACYLGLUTATHIONE HYDROLASE GLOC"/>
    <property type="match status" value="1"/>
</dbReference>
<dbReference type="RefSeq" id="WP_114066239.1">
    <property type="nucleotide sequence ID" value="NZ_CP030850.1"/>
</dbReference>
<evidence type="ECO:0000313" key="7">
    <source>
        <dbReference type="Proteomes" id="UP000251993"/>
    </source>
</evidence>
<keyword evidence="2" id="KW-0479">Metal-binding</keyword>
<evidence type="ECO:0000259" key="5">
    <source>
        <dbReference type="SMART" id="SM00849"/>
    </source>
</evidence>
<dbReference type="Pfam" id="PF00753">
    <property type="entry name" value="Lactamase_B"/>
    <property type="match status" value="1"/>
</dbReference>
<dbReference type="GO" id="GO:0016787">
    <property type="term" value="F:hydrolase activity"/>
    <property type="evidence" value="ECO:0007669"/>
    <property type="project" value="UniProtKB-KW"/>
</dbReference>
<name>A0A344TFN3_9BACT</name>